<sequence length="198" mass="21930">MPLDSENTFSHKDHGKPQHRSEERPVESLKTSRDTSSSSSSAVSSSEALGKPNRLTEKELAVAASNWAAEKLEKSDESNLPELSEYEAGTPAPSLIGQPEEPESNATDGIELFEDGQLTNRSKAIGLKTKEREQAYQQGCETFGMVVKILIEKDSSLEKPIQFALRQNLHEMGERCIEELKHFITKYDTSAQDFGGPF</sequence>
<reference evidence="4" key="1">
    <citation type="submission" date="2012-07" db="EMBL/GenBank/DDBJ databases">
        <title>Genome of the Chinese tree shrew, a rising model animal genetically related to primates.</title>
        <authorList>
            <person name="Zhang G."/>
            <person name="Fan Y."/>
            <person name="Yao Y."/>
            <person name="Huang Z."/>
        </authorList>
    </citation>
    <scope>NUCLEOTIDE SEQUENCE [LARGE SCALE GENOMIC DNA]</scope>
</reference>
<feature type="region of interest" description="Disordered" evidence="1">
    <location>
        <begin position="71"/>
        <end position="109"/>
    </location>
</feature>
<feature type="domain" description="Periphilin-1 C-terminal" evidence="2">
    <location>
        <begin position="108"/>
        <end position="189"/>
    </location>
</feature>
<dbReference type="InterPro" id="IPR057603">
    <property type="entry name" value="Periphilin-1_C"/>
</dbReference>
<dbReference type="Pfam" id="PF25234">
    <property type="entry name" value="Periphilin_C"/>
    <property type="match status" value="1"/>
</dbReference>
<evidence type="ECO:0000313" key="4">
    <source>
        <dbReference type="Proteomes" id="UP000011518"/>
    </source>
</evidence>
<protein>
    <submittedName>
        <fullName evidence="3">Periphilin-1</fullName>
    </submittedName>
</protein>
<dbReference type="EMBL" id="KB321029">
    <property type="protein sequence ID" value="ELW48705.1"/>
    <property type="molecule type" value="Genomic_DNA"/>
</dbReference>
<evidence type="ECO:0000259" key="2">
    <source>
        <dbReference type="Pfam" id="PF25234"/>
    </source>
</evidence>
<feature type="compositionally biased region" description="Basic and acidic residues" evidence="1">
    <location>
        <begin position="9"/>
        <end position="33"/>
    </location>
</feature>
<dbReference type="GO" id="GO:0045892">
    <property type="term" value="P:negative regulation of DNA-templated transcription"/>
    <property type="evidence" value="ECO:0007669"/>
    <property type="project" value="InterPro"/>
</dbReference>
<dbReference type="AlphaFoldDB" id="L9JDL2"/>
<dbReference type="CDD" id="cd22896">
    <property type="entry name" value="periphilin-like"/>
    <property type="match status" value="1"/>
</dbReference>
<proteinExistence type="predicted"/>
<dbReference type="PANTHER" id="PTHR15836">
    <property type="entry name" value="PERIPHILIN 1"/>
    <property type="match status" value="1"/>
</dbReference>
<evidence type="ECO:0000256" key="1">
    <source>
        <dbReference type="SAM" id="MobiDB-lite"/>
    </source>
</evidence>
<evidence type="ECO:0000313" key="3">
    <source>
        <dbReference type="EMBL" id="ELW48705.1"/>
    </source>
</evidence>
<gene>
    <name evidence="3" type="ORF">TREES_T100019741</name>
</gene>
<reference evidence="4" key="2">
    <citation type="journal article" date="2013" name="Nat. Commun.">
        <title>Genome of the Chinese tree shrew.</title>
        <authorList>
            <person name="Fan Y."/>
            <person name="Huang Z.Y."/>
            <person name="Cao C.C."/>
            <person name="Chen C.S."/>
            <person name="Chen Y.X."/>
            <person name="Fan D.D."/>
            <person name="He J."/>
            <person name="Hou H.L."/>
            <person name="Hu L."/>
            <person name="Hu X.T."/>
            <person name="Jiang X.T."/>
            <person name="Lai R."/>
            <person name="Lang Y.S."/>
            <person name="Liang B."/>
            <person name="Liao S.G."/>
            <person name="Mu D."/>
            <person name="Ma Y.Y."/>
            <person name="Niu Y.Y."/>
            <person name="Sun X.Q."/>
            <person name="Xia J.Q."/>
            <person name="Xiao J."/>
            <person name="Xiong Z.Q."/>
            <person name="Xu L."/>
            <person name="Yang L."/>
            <person name="Zhang Y."/>
            <person name="Zhao W."/>
            <person name="Zhao X.D."/>
            <person name="Zheng Y.T."/>
            <person name="Zhou J.M."/>
            <person name="Zhu Y.B."/>
            <person name="Zhang G.J."/>
            <person name="Wang J."/>
            <person name="Yao Y.G."/>
        </authorList>
    </citation>
    <scope>NUCLEOTIDE SEQUENCE [LARGE SCALE GENOMIC DNA]</scope>
</reference>
<dbReference type="Proteomes" id="UP000011518">
    <property type="component" value="Unassembled WGS sequence"/>
</dbReference>
<dbReference type="PANTHER" id="PTHR15836:SF4">
    <property type="entry name" value="PERIPHILIN-1"/>
    <property type="match status" value="1"/>
</dbReference>
<name>L9JDL2_TUPCH</name>
<accession>L9JDL2</accession>
<feature type="compositionally biased region" description="Low complexity" evidence="1">
    <location>
        <begin position="36"/>
        <end position="46"/>
    </location>
</feature>
<dbReference type="GO" id="GO:0045814">
    <property type="term" value="P:negative regulation of gene expression, epigenetic"/>
    <property type="evidence" value="ECO:0007669"/>
    <property type="project" value="TreeGrafter"/>
</dbReference>
<dbReference type="GO" id="GO:0097355">
    <property type="term" value="P:protein localization to heterochromatin"/>
    <property type="evidence" value="ECO:0007669"/>
    <property type="project" value="TreeGrafter"/>
</dbReference>
<dbReference type="InterPro" id="IPR028851">
    <property type="entry name" value="Pphln1"/>
</dbReference>
<dbReference type="GO" id="GO:0005654">
    <property type="term" value="C:nucleoplasm"/>
    <property type="evidence" value="ECO:0007669"/>
    <property type="project" value="TreeGrafter"/>
</dbReference>
<dbReference type="InParanoid" id="L9JDL2"/>
<dbReference type="STRING" id="246437.L9JDL2"/>
<organism evidence="3 4">
    <name type="scientific">Tupaia chinensis</name>
    <name type="common">Chinese tree shrew</name>
    <name type="synonym">Tupaia belangeri chinensis</name>
    <dbReference type="NCBI Taxonomy" id="246437"/>
    <lineage>
        <taxon>Eukaryota</taxon>
        <taxon>Metazoa</taxon>
        <taxon>Chordata</taxon>
        <taxon>Craniata</taxon>
        <taxon>Vertebrata</taxon>
        <taxon>Euteleostomi</taxon>
        <taxon>Mammalia</taxon>
        <taxon>Eutheria</taxon>
        <taxon>Euarchontoglires</taxon>
        <taxon>Scandentia</taxon>
        <taxon>Tupaiidae</taxon>
        <taxon>Tupaia</taxon>
    </lineage>
</organism>
<keyword evidence="4" id="KW-1185">Reference proteome</keyword>
<feature type="region of interest" description="Disordered" evidence="1">
    <location>
        <begin position="1"/>
        <end position="57"/>
    </location>
</feature>